<reference evidence="1 2" key="1">
    <citation type="journal article" date="2021" name="ISME J.">
        <title>Genomic evolution of the class Acidithiobacillia: deep-branching Proteobacteria living in extreme acidic conditions.</title>
        <authorList>
            <person name="Moya-Beltran A."/>
            <person name="Beard S."/>
            <person name="Rojas-Villalobos C."/>
            <person name="Issotta F."/>
            <person name="Gallardo Y."/>
            <person name="Ulloa R."/>
            <person name="Giaveno A."/>
            <person name="Degli Esposti M."/>
            <person name="Johnson D.B."/>
            <person name="Quatrini R."/>
        </authorList>
    </citation>
    <scope>NUCLEOTIDE SEQUENCE [LARGE SCALE GENOMIC DNA]</scope>
    <source>
        <strain evidence="1 2">RW2</strain>
    </source>
</reference>
<comment type="caution">
    <text evidence="1">The sequence shown here is derived from an EMBL/GenBank/DDBJ whole genome shotgun (WGS) entry which is preliminary data.</text>
</comment>
<evidence type="ECO:0000313" key="2">
    <source>
        <dbReference type="Proteomes" id="UP000755654"/>
    </source>
</evidence>
<evidence type="ECO:0000313" key="1">
    <source>
        <dbReference type="EMBL" id="MBU2759546.1"/>
    </source>
</evidence>
<name>A0ABS5ZX12_9PROT</name>
<gene>
    <name evidence="1" type="ORF">HAP95_05155</name>
</gene>
<dbReference type="EMBL" id="JAAOMP010000046">
    <property type="protein sequence ID" value="MBU2759546.1"/>
    <property type="molecule type" value="Genomic_DNA"/>
</dbReference>
<dbReference type="Proteomes" id="UP000755654">
    <property type="component" value="Unassembled WGS sequence"/>
</dbReference>
<sequence>MKNLSKISFLLLFTGIGLSGCVFGPSHQDVRRALKKADIIRAIKGNNMDMNMTKSQRQHIDQEVKETKINQCRQLHGLIYRCSMIRNGQIQSIEIGKLGGRHWQVINNNHLLN</sequence>
<organism evidence="1 2">
    <name type="scientific">Acidithiobacillus sulfurivorans</name>
    <dbReference type="NCBI Taxonomy" id="1958756"/>
    <lineage>
        <taxon>Bacteria</taxon>
        <taxon>Pseudomonadati</taxon>
        <taxon>Pseudomonadota</taxon>
        <taxon>Acidithiobacillia</taxon>
        <taxon>Acidithiobacillales</taxon>
        <taxon>Acidithiobacillaceae</taxon>
        <taxon>Acidithiobacillus</taxon>
    </lineage>
</organism>
<dbReference type="PROSITE" id="PS51257">
    <property type="entry name" value="PROKAR_LIPOPROTEIN"/>
    <property type="match status" value="1"/>
</dbReference>
<dbReference type="RefSeq" id="WP_215883245.1">
    <property type="nucleotide sequence ID" value="NZ_JAAOMP010000046.1"/>
</dbReference>
<proteinExistence type="predicted"/>
<keyword evidence="2" id="KW-1185">Reference proteome</keyword>
<evidence type="ECO:0008006" key="3">
    <source>
        <dbReference type="Google" id="ProtNLM"/>
    </source>
</evidence>
<protein>
    <recommendedName>
        <fullName evidence="3">Lipoprotein</fullName>
    </recommendedName>
</protein>
<accession>A0ABS5ZX12</accession>